<protein>
    <submittedName>
        <fullName evidence="2">Uncharacterized protein</fullName>
    </submittedName>
</protein>
<dbReference type="EMBL" id="AGCJ01000081">
    <property type="protein sequence ID" value="EHM38443.1"/>
    <property type="molecule type" value="Genomic_DNA"/>
</dbReference>
<feature type="transmembrane region" description="Helical" evidence="1">
    <location>
        <begin position="83"/>
        <end position="103"/>
    </location>
</feature>
<keyword evidence="1" id="KW-0812">Transmembrane</keyword>
<proteinExistence type="predicted"/>
<sequence length="128" mass="14468">MKCRQCDNESVYDDGLCEVCHRRAITEEATVMSDSERDNFRGQTIDEDGNIYNDLSEERAYGGRSKERIHIYAARGLPLRVKAALALIVFFIIAVIVGIFGLLIVALPYLLGILAVYFVYSVVRSFLR</sequence>
<dbReference type="Proteomes" id="UP000005481">
    <property type="component" value="Unassembled WGS sequence"/>
</dbReference>
<evidence type="ECO:0000313" key="3">
    <source>
        <dbReference type="Proteomes" id="UP000005481"/>
    </source>
</evidence>
<keyword evidence="1" id="KW-0472">Membrane</keyword>
<accession>G9YJP4</accession>
<dbReference type="eggNOG" id="ENOG5033ZUJ">
    <property type="taxonomic scope" value="Bacteria"/>
</dbReference>
<keyword evidence="1" id="KW-1133">Transmembrane helix</keyword>
<gene>
    <name evidence="2" type="ORF">HMPREF0080_01897</name>
</gene>
<dbReference type="STRING" id="861450.HMPREF0080_01897"/>
<evidence type="ECO:0000313" key="2">
    <source>
        <dbReference type="EMBL" id="EHM38443.1"/>
    </source>
</evidence>
<comment type="caution">
    <text evidence="2">The sequence shown here is derived from an EMBL/GenBank/DDBJ whole genome shotgun (WGS) entry which is preliminary data.</text>
</comment>
<organism evidence="2 3">
    <name type="scientific">Anaeroglobus geminatus F0357</name>
    <dbReference type="NCBI Taxonomy" id="861450"/>
    <lineage>
        <taxon>Bacteria</taxon>
        <taxon>Bacillati</taxon>
        <taxon>Bacillota</taxon>
        <taxon>Negativicutes</taxon>
        <taxon>Veillonellales</taxon>
        <taxon>Veillonellaceae</taxon>
        <taxon>Anaeroglobus</taxon>
    </lineage>
</organism>
<dbReference type="HOGENOM" id="CLU_1955023_0_0_9"/>
<dbReference type="PATRIC" id="fig|861450.3.peg.1753"/>
<evidence type="ECO:0000256" key="1">
    <source>
        <dbReference type="SAM" id="Phobius"/>
    </source>
</evidence>
<dbReference type="AlphaFoldDB" id="G9YJP4"/>
<keyword evidence="3" id="KW-1185">Reference proteome</keyword>
<name>G9YJP4_9FIRM</name>
<dbReference type="RefSeq" id="WP_006790864.1">
    <property type="nucleotide sequence ID" value="NZ_JH417610.1"/>
</dbReference>
<reference evidence="2 3" key="1">
    <citation type="submission" date="2011-08" db="EMBL/GenBank/DDBJ databases">
        <authorList>
            <person name="Weinstock G."/>
            <person name="Sodergren E."/>
            <person name="Clifton S."/>
            <person name="Fulton L."/>
            <person name="Fulton B."/>
            <person name="Courtney L."/>
            <person name="Fronick C."/>
            <person name="Harrison M."/>
            <person name="Strong C."/>
            <person name="Farmer C."/>
            <person name="Delahaunty K."/>
            <person name="Markovic C."/>
            <person name="Hall O."/>
            <person name="Minx P."/>
            <person name="Tomlinson C."/>
            <person name="Mitreva M."/>
            <person name="Hou S."/>
            <person name="Chen J."/>
            <person name="Wollam A."/>
            <person name="Pepin K.H."/>
            <person name="Johnson M."/>
            <person name="Bhonagiri V."/>
            <person name="Zhang X."/>
            <person name="Suruliraj S."/>
            <person name="Warren W."/>
            <person name="Chinwalla A."/>
            <person name="Mardis E.R."/>
            <person name="Wilson R.K."/>
        </authorList>
    </citation>
    <scope>NUCLEOTIDE SEQUENCE [LARGE SCALE GENOMIC DNA]</scope>
    <source>
        <strain evidence="2 3">F0357</strain>
    </source>
</reference>
<feature type="transmembrane region" description="Helical" evidence="1">
    <location>
        <begin position="109"/>
        <end position="127"/>
    </location>
</feature>